<evidence type="ECO:0000313" key="9">
    <source>
        <dbReference type="EMBL" id="ARD64715.1"/>
    </source>
</evidence>
<evidence type="ECO:0000256" key="4">
    <source>
        <dbReference type="ARBA" id="ARBA00022692"/>
    </source>
</evidence>
<dbReference type="InterPro" id="IPR050171">
    <property type="entry name" value="MFS_Transporters"/>
</dbReference>
<dbReference type="GO" id="GO:0022857">
    <property type="term" value="F:transmembrane transporter activity"/>
    <property type="evidence" value="ECO:0007669"/>
    <property type="project" value="InterPro"/>
</dbReference>
<dbReference type="Pfam" id="PF07690">
    <property type="entry name" value="MFS_1"/>
    <property type="match status" value="1"/>
</dbReference>
<protein>
    <submittedName>
        <fullName evidence="9">MFS transporter</fullName>
    </submittedName>
</protein>
<name>A0AAC9QS32_EUBLI</name>
<dbReference type="PANTHER" id="PTHR23517:SF3">
    <property type="entry name" value="INTEGRAL MEMBRANE TRANSPORT PROTEIN"/>
    <property type="match status" value="1"/>
</dbReference>
<reference evidence="10" key="1">
    <citation type="journal article" date="2017" name="Sci. Rep.">
        <title>Determination of the Genome and Primary Transcriptome of Syngas Fermenting Eubacterium limosum ATCC 8486.</title>
        <authorList>
            <person name="Song Y."/>
            <person name="Shin J."/>
            <person name="Jeong Y."/>
            <person name="Jin S."/>
            <person name="Lee J.K."/>
            <person name="Kim D.R."/>
            <person name="Kim S.C."/>
            <person name="Cho S."/>
            <person name="Cho B.K."/>
        </authorList>
    </citation>
    <scope>NUCLEOTIDE SEQUENCE [LARGE SCALE GENOMIC DNA]</scope>
    <source>
        <strain evidence="10">ATCC 8486</strain>
    </source>
</reference>
<feature type="transmembrane region" description="Helical" evidence="7">
    <location>
        <begin position="310"/>
        <end position="334"/>
    </location>
</feature>
<dbReference type="PROSITE" id="PS50850">
    <property type="entry name" value="MFS"/>
    <property type="match status" value="1"/>
</dbReference>
<keyword evidence="5 7" id="KW-1133">Transmembrane helix</keyword>
<dbReference type="Proteomes" id="UP000192391">
    <property type="component" value="Chromosome"/>
</dbReference>
<feature type="transmembrane region" description="Helical" evidence="7">
    <location>
        <begin position="381"/>
        <end position="402"/>
    </location>
</feature>
<dbReference type="InterPro" id="IPR036259">
    <property type="entry name" value="MFS_trans_sf"/>
</dbReference>
<gene>
    <name evidence="9" type="ORF">B2M23_03785</name>
</gene>
<keyword evidence="6 7" id="KW-0472">Membrane</keyword>
<dbReference type="SUPFAM" id="SSF103473">
    <property type="entry name" value="MFS general substrate transporter"/>
    <property type="match status" value="1"/>
</dbReference>
<dbReference type="Gene3D" id="1.20.1250.20">
    <property type="entry name" value="MFS general substrate transporter like domains"/>
    <property type="match status" value="2"/>
</dbReference>
<evidence type="ECO:0000256" key="5">
    <source>
        <dbReference type="ARBA" id="ARBA00022989"/>
    </source>
</evidence>
<evidence type="ECO:0000256" key="7">
    <source>
        <dbReference type="SAM" id="Phobius"/>
    </source>
</evidence>
<dbReference type="InterPro" id="IPR020846">
    <property type="entry name" value="MFS_dom"/>
</dbReference>
<evidence type="ECO:0000256" key="6">
    <source>
        <dbReference type="ARBA" id="ARBA00023136"/>
    </source>
</evidence>
<sequence length="415" mass="45618">MDFKKKRWIIILLVTISYGAVWQFPYMLETYYIPVQQAFGFTNEQIGSMMTVFGIVSVILYFPGGYLSDKFSVKTLITVSYLGTAALGFCMLLIPPLPIMLVIQFGFAVTTIFTFWGAIIKFIRIMGNDSEQGKLYGLFFAFSGIFGALEGFAATALYSGLGENITAFKALILFFALVVAVPTIIFFVIFKEKEALPDTGSEESKVNLRDLGKVLKMPIVWIMAIVVLCAYIPKSSQSYFQPYMSEYFAVPVAWISVIAIFRQQVVRLVANPLAGWLRDKIGASSIVMRIAFVIGILAFAMVLFTPLNPALAWVIVTSLCLVSALYNISVTCSFIPISEAGISAKYTGTISGFVSCVGYSSDIWFYKVGGGIIDANGFSGYQQIFILCLVSCVVGIAATFILKKSVLKTKTSNNQ</sequence>
<dbReference type="InterPro" id="IPR011701">
    <property type="entry name" value="MFS"/>
</dbReference>
<feature type="transmembrane region" description="Helical" evidence="7">
    <location>
        <begin position="245"/>
        <end position="265"/>
    </location>
</feature>
<dbReference type="RefSeq" id="WP_038353410.1">
    <property type="nucleotide sequence ID" value="NZ_CP019962.1"/>
</dbReference>
<feature type="domain" description="Major facilitator superfamily (MFS) profile" evidence="8">
    <location>
        <begin position="9"/>
        <end position="407"/>
    </location>
</feature>
<keyword evidence="4 7" id="KW-0812">Transmembrane</keyword>
<dbReference type="GO" id="GO:0005886">
    <property type="term" value="C:plasma membrane"/>
    <property type="evidence" value="ECO:0007669"/>
    <property type="project" value="UniProtKB-SubCell"/>
</dbReference>
<proteinExistence type="predicted"/>
<feature type="transmembrane region" description="Helical" evidence="7">
    <location>
        <begin position="346"/>
        <end position="366"/>
    </location>
</feature>
<keyword evidence="3" id="KW-1003">Cell membrane</keyword>
<dbReference type="PANTHER" id="PTHR23517">
    <property type="entry name" value="RESISTANCE PROTEIN MDTM, PUTATIVE-RELATED-RELATED"/>
    <property type="match status" value="1"/>
</dbReference>
<feature type="transmembrane region" description="Helical" evidence="7">
    <location>
        <begin position="101"/>
        <end position="123"/>
    </location>
</feature>
<feature type="transmembrane region" description="Helical" evidence="7">
    <location>
        <begin position="46"/>
        <end position="64"/>
    </location>
</feature>
<dbReference type="KEGG" id="elim:B2M23_03785"/>
<organism evidence="9 10">
    <name type="scientific">Eubacterium limosum</name>
    <dbReference type="NCBI Taxonomy" id="1736"/>
    <lineage>
        <taxon>Bacteria</taxon>
        <taxon>Bacillati</taxon>
        <taxon>Bacillota</taxon>
        <taxon>Clostridia</taxon>
        <taxon>Eubacteriales</taxon>
        <taxon>Eubacteriaceae</taxon>
        <taxon>Eubacterium</taxon>
    </lineage>
</organism>
<dbReference type="AlphaFoldDB" id="A0AAC9QS32"/>
<accession>A0AAC9QS32</accession>
<dbReference type="EMBL" id="CP019962">
    <property type="protein sequence ID" value="ARD64715.1"/>
    <property type="molecule type" value="Genomic_DNA"/>
</dbReference>
<comment type="subcellular location">
    <subcellularLocation>
        <location evidence="1">Cell membrane</location>
        <topology evidence="1">Multi-pass membrane protein</topology>
    </subcellularLocation>
</comment>
<evidence type="ECO:0000313" key="10">
    <source>
        <dbReference type="Proteomes" id="UP000192391"/>
    </source>
</evidence>
<feature type="transmembrane region" description="Helical" evidence="7">
    <location>
        <begin position="170"/>
        <end position="190"/>
    </location>
</feature>
<keyword evidence="2" id="KW-0813">Transport</keyword>
<evidence type="ECO:0000259" key="8">
    <source>
        <dbReference type="PROSITE" id="PS50850"/>
    </source>
</evidence>
<evidence type="ECO:0000256" key="2">
    <source>
        <dbReference type="ARBA" id="ARBA00022448"/>
    </source>
</evidence>
<feature type="transmembrane region" description="Helical" evidence="7">
    <location>
        <begin position="211"/>
        <end position="233"/>
    </location>
</feature>
<feature type="transmembrane region" description="Helical" evidence="7">
    <location>
        <begin position="76"/>
        <end position="95"/>
    </location>
</feature>
<feature type="transmembrane region" description="Helical" evidence="7">
    <location>
        <begin position="286"/>
        <end position="304"/>
    </location>
</feature>
<feature type="transmembrane region" description="Helical" evidence="7">
    <location>
        <begin position="135"/>
        <end position="158"/>
    </location>
</feature>
<evidence type="ECO:0000256" key="1">
    <source>
        <dbReference type="ARBA" id="ARBA00004651"/>
    </source>
</evidence>
<feature type="transmembrane region" description="Helical" evidence="7">
    <location>
        <begin position="7"/>
        <end position="26"/>
    </location>
</feature>
<evidence type="ECO:0000256" key="3">
    <source>
        <dbReference type="ARBA" id="ARBA00022475"/>
    </source>
</evidence>
<dbReference type="CDD" id="cd06174">
    <property type="entry name" value="MFS"/>
    <property type="match status" value="1"/>
</dbReference>